<feature type="transmembrane region" description="Helical" evidence="9">
    <location>
        <begin position="300"/>
        <end position="322"/>
    </location>
</feature>
<evidence type="ECO:0000256" key="7">
    <source>
        <dbReference type="ARBA" id="ARBA00023136"/>
    </source>
</evidence>
<evidence type="ECO:0000256" key="5">
    <source>
        <dbReference type="ARBA" id="ARBA00022692"/>
    </source>
</evidence>
<evidence type="ECO:0000256" key="9">
    <source>
        <dbReference type="SAM" id="Phobius"/>
    </source>
</evidence>
<evidence type="ECO:0000256" key="8">
    <source>
        <dbReference type="PIRNR" id="PIRNR006351"/>
    </source>
</evidence>
<gene>
    <name evidence="11" type="ORF">LPAF129_02810</name>
</gene>
<keyword evidence="5 9" id="KW-0812">Transmembrane</keyword>
<reference evidence="11" key="1">
    <citation type="journal article" date="2022" name="Int. J. Syst. Evol. Microbiol.">
        <title>A novel species of lactic acid bacteria, Ligilactobacillus pabuli sp. nov., isolated from alfalfa silage.</title>
        <authorList>
            <person name="Tohno M."/>
            <person name="Tanizawa Y."/>
            <person name="Sawada H."/>
            <person name="Sakamoto M."/>
            <person name="Ohkuma M."/>
            <person name="Kobayashi H."/>
        </authorList>
    </citation>
    <scope>NUCLEOTIDE SEQUENCE</scope>
    <source>
        <strain evidence="11">AF129</strain>
    </source>
</reference>
<dbReference type="PIRSF" id="PIRSF006351">
    <property type="entry name" value="PTS_EIIC-Cellobiose"/>
    <property type="match status" value="1"/>
</dbReference>
<dbReference type="InterPro" id="IPR003352">
    <property type="entry name" value="PTS_EIIC"/>
</dbReference>
<protein>
    <recommendedName>
        <fullName evidence="8">Permease IIC component</fullName>
    </recommendedName>
</protein>
<evidence type="ECO:0000256" key="3">
    <source>
        <dbReference type="ARBA" id="ARBA00022475"/>
    </source>
</evidence>
<dbReference type="InterPro" id="IPR051088">
    <property type="entry name" value="PTS_Sugar-EIIC/EIIB"/>
</dbReference>
<evidence type="ECO:0000256" key="4">
    <source>
        <dbReference type="ARBA" id="ARBA00022597"/>
    </source>
</evidence>
<evidence type="ECO:0000256" key="6">
    <source>
        <dbReference type="ARBA" id="ARBA00022989"/>
    </source>
</evidence>
<organism evidence="11 12">
    <name type="scientific">Ligilactobacillus pabuli</name>
    <dbReference type="NCBI Taxonomy" id="2886039"/>
    <lineage>
        <taxon>Bacteria</taxon>
        <taxon>Bacillati</taxon>
        <taxon>Bacillota</taxon>
        <taxon>Bacilli</taxon>
        <taxon>Lactobacillales</taxon>
        <taxon>Lactobacillaceae</taxon>
        <taxon>Ligilactobacillus</taxon>
    </lineage>
</organism>
<feature type="transmembrane region" description="Helical" evidence="9">
    <location>
        <begin position="72"/>
        <end position="93"/>
    </location>
</feature>
<dbReference type="PANTHER" id="PTHR33989">
    <property type="match status" value="1"/>
</dbReference>
<evidence type="ECO:0000256" key="2">
    <source>
        <dbReference type="ARBA" id="ARBA00022448"/>
    </source>
</evidence>
<evidence type="ECO:0000313" key="11">
    <source>
        <dbReference type="EMBL" id="GKS80596.1"/>
    </source>
</evidence>
<comment type="subcellular location">
    <subcellularLocation>
        <location evidence="1">Cell membrane</location>
        <topology evidence="1">Multi-pass membrane protein</topology>
    </subcellularLocation>
</comment>
<feature type="transmembrane region" description="Helical" evidence="9">
    <location>
        <begin position="38"/>
        <end position="60"/>
    </location>
</feature>
<name>A0ABQ5JFH9_9LACO</name>
<keyword evidence="7 8" id="KW-0472">Membrane</keyword>
<feature type="transmembrane region" description="Helical" evidence="9">
    <location>
        <begin position="189"/>
        <end position="214"/>
    </location>
</feature>
<feature type="transmembrane region" description="Helical" evidence="9">
    <location>
        <begin position="150"/>
        <end position="168"/>
    </location>
</feature>
<dbReference type="InterPro" id="IPR004796">
    <property type="entry name" value="PTS_IIC_cello"/>
</dbReference>
<dbReference type="Pfam" id="PF02378">
    <property type="entry name" value="PTS_EIIC"/>
    <property type="match status" value="1"/>
</dbReference>
<keyword evidence="3 8" id="KW-1003">Cell membrane</keyword>
<keyword evidence="4 8" id="KW-0762">Sugar transport</keyword>
<dbReference type="PANTHER" id="PTHR33989:SF4">
    <property type="entry name" value="PTS SYSTEM N,N'-DIACETYLCHITOBIOSE-SPECIFIC EIIC COMPONENT"/>
    <property type="match status" value="1"/>
</dbReference>
<proteinExistence type="predicted"/>
<feature type="transmembrane region" description="Helical" evidence="9">
    <location>
        <begin position="371"/>
        <end position="389"/>
    </location>
</feature>
<accession>A0ABQ5JFH9</accession>
<feature type="domain" description="PTS EIIC type-3" evidence="10">
    <location>
        <begin position="8"/>
        <end position="426"/>
    </location>
</feature>
<comment type="caution">
    <text evidence="11">The sequence shown here is derived from an EMBL/GenBank/DDBJ whole genome shotgun (WGS) entry which is preliminary data.</text>
</comment>
<comment type="function">
    <text evidence="8">The phosphoenolpyruvate-dependent sugar phosphotransferase system (PTS), a major carbohydrate active -transport system, catalyzes the phosphorylation of incoming sugar substrates concomitant with their translocation across the cell membrane.</text>
</comment>
<evidence type="ECO:0000313" key="12">
    <source>
        <dbReference type="Proteomes" id="UP001055149"/>
    </source>
</evidence>
<keyword evidence="6 9" id="KW-1133">Transmembrane helix</keyword>
<evidence type="ECO:0000256" key="1">
    <source>
        <dbReference type="ARBA" id="ARBA00004651"/>
    </source>
</evidence>
<keyword evidence="12" id="KW-1185">Reference proteome</keyword>
<dbReference type="PROSITE" id="PS51105">
    <property type="entry name" value="PTS_EIIC_TYPE_3"/>
    <property type="match status" value="1"/>
</dbReference>
<feature type="transmembrane region" description="Helical" evidence="9">
    <location>
        <begin position="342"/>
        <end position="364"/>
    </location>
</feature>
<dbReference type="Proteomes" id="UP001055149">
    <property type="component" value="Unassembled WGS sequence"/>
</dbReference>
<keyword evidence="2 8" id="KW-0813">Transport</keyword>
<dbReference type="NCBIfam" id="TIGR00410">
    <property type="entry name" value="lacE"/>
    <property type="match status" value="1"/>
</dbReference>
<dbReference type="InterPro" id="IPR004501">
    <property type="entry name" value="PTS_EIIC_3"/>
</dbReference>
<dbReference type="RefSeq" id="WP_309296492.1">
    <property type="nucleotide sequence ID" value="NZ_BQXH01000002.1"/>
</dbReference>
<evidence type="ECO:0000259" key="10">
    <source>
        <dbReference type="PROSITE" id="PS51105"/>
    </source>
</evidence>
<dbReference type="EMBL" id="BQXH01000002">
    <property type="protein sequence ID" value="GKS80596.1"/>
    <property type="molecule type" value="Genomic_DNA"/>
</dbReference>
<feature type="transmembrane region" description="Helical" evidence="9">
    <location>
        <begin position="409"/>
        <end position="427"/>
    </location>
</feature>
<feature type="transmembrane region" description="Helical" evidence="9">
    <location>
        <begin position="234"/>
        <end position="253"/>
    </location>
</feature>
<sequence length="447" mass="48512">MNSINKFVDQHLMPGSMKFINSRPVTALKNGMLRGMPFIIIGSVFLILSSFPVPSVANYFAKTGLTDLFNQVYNASFGIFAIFAVVGIAYEWATTEKIEGLPAGLTALVSMLIVSKPTSPISIGDKELVTANQAGQITNYIDRTWLGEQGLITAIIVGLITGWLYCLIVKKKITIKMPEQVPSNVANSFVALIPAAIVILFWFVIYLIFSSLGTTLTESMYQLLQIPLQGVTDSLGGVIFIRFFVALLWFFGIHGGVISSALIGPITTANSIDNAKLVHAGIALTRANGAHIVTGEFSSFAFAAIGGTGMTLGLVIFCALFAKSKQVKTIGRLSFLPAIFNINEPVLFGLPIVLNPLMALPFILNPVIAQVLSYGATLIGIIPFTNGVQPPWTTPPIIYGFLVSGWRGALWQVVLIILSFFIWFPFIKRMDNNYLAQESAETISETK</sequence>